<evidence type="ECO:0000313" key="3">
    <source>
        <dbReference type="Proteomes" id="UP000243342"/>
    </source>
</evidence>
<dbReference type="EMBL" id="MLCF01000041">
    <property type="protein sequence ID" value="OIV37922.1"/>
    <property type="molecule type" value="Genomic_DNA"/>
</dbReference>
<name>A0A1J7CE20_9ACTN</name>
<feature type="region of interest" description="Disordered" evidence="1">
    <location>
        <begin position="503"/>
        <end position="538"/>
    </location>
</feature>
<proteinExistence type="predicted"/>
<comment type="caution">
    <text evidence="2">The sequence shown here is derived from an EMBL/GenBank/DDBJ whole genome shotgun (WGS) entry which is preliminary data.</text>
</comment>
<evidence type="ECO:0000256" key="1">
    <source>
        <dbReference type="SAM" id="MobiDB-lite"/>
    </source>
</evidence>
<organism evidence="2 3">
    <name type="scientific">Mangrovactinospora gilvigrisea</name>
    <dbReference type="NCBI Taxonomy" id="1428644"/>
    <lineage>
        <taxon>Bacteria</taxon>
        <taxon>Bacillati</taxon>
        <taxon>Actinomycetota</taxon>
        <taxon>Actinomycetes</taxon>
        <taxon>Kitasatosporales</taxon>
        <taxon>Streptomycetaceae</taxon>
        <taxon>Mangrovactinospora</taxon>
    </lineage>
</organism>
<dbReference type="Proteomes" id="UP000243342">
    <property type="component" value="Unassembled WGS sequence"/>
</dbReference>
<accession>A0A1J7CE20</accession>
<dbReference type="AlphaFoldDB" id="A0A1J7CE20"/>
<reference evidence="2 3" key="1">
    <citation type="submission" date="2016-10" db="EMBL/GenBank/DDBJ databases">
        <title>Genome sequence of Streptomyces gilvigriseus MUSC 26.</title>
        <authorList>
            <person name="Lee L.-H."/>
            <person name="Ser H.-L."/>
        </authorList>
    </citation>
    <scope>NUCLEOTIDE SEQUENCE [LARGE SCALE GENOMIC DNA]</scope>
    <source>
        <strain evidence="2 3">MUSC 26</strain>
    </source>
</reference>
<sequence length="1035" mass="109612">MLRLLLSAAPAEATPALRARLASASAVQWPEKLPPPAAAPAGSVDVHAHRPARSLPRTAAGLDALAARHLAGAAPDRWRALHDALPTHRGTLPELLERLAELPVGDKPAPTPGNALGVLAELLDRVPVGTALAALPALPEAAVRAALTGRAPAPALAEAVADRGDGRSRIALADNSRTDARLLRVLVAAGDPAVNASVWRHQRTTQALRRTIIAAHPGVPLHPALRSRLLEENNDRRDNAPLLAATDPELLARGLAATDSRVSVQAWALDRLRERHGAEAARAVAAERCARKVGLALRSDDPAELRALVDDYADPRRLPALLARHRSTRAVQSYFEEPYAIDGALLVAAHRERPFAVHASAELVRHEAVDDEQREVFRLSLVNDHWQTDAPGGAFRVLVPPEQRLAEEAVHAGADIDGWARAAQRAGLLTAGRLLRLAHPVGPAAEALLGLADRQGRLPADAAEPLGALIAEHLAGHPDAWTVLVTLADSFAGTLTELVATAGAASGPRPEGDADAGLTPPQAAAPADPEAPEEPNTPLERAAASAVHLLRELAAGEDAAPPPLPRDDTALVAFLARTERADLPGLAVPAWLSAACRDAGLPDPAEELPPPDEDALLEAALDDRWRAWQPVTALYLAGLIPSATAAAAVPARNAYLARGAQGPAARAVDRLVGSTLASAIDGAEREGADADQQLRLAGRRAAAQYLSELLGNLHHGDRMLEFFERYQKKELKLAGPTEELLERSYSRYQRSDLLRVAAAAPAGTAELLVPALDVEERVALASHLARIAPVPHAPLSALLRERDPEVLARLAELAPDLDERSQAMLLELRHTPLAAALALDGARSVPGPDDRDAALAGLARLSGRERPLTQLTAVLRLLLAAGPEAVAAELPAARLRPAAAEACREVLAADEPALELTTRVARERRLGRPYDSGAWLHAETAAVRLDDALATGYPTAERLLAREPAALLLRYLDSAARREDAPKGAEELREAASALVRQAIAADAGCFARAVRRLAHRDADWRKRAHRATLAQVLA</sequence>
<evidence type="ECO:0000313" key="2">
    <source>
        <dbReference type="EMBL" id="OIV37922.1"/>
    </source>
</evidence>
<gene>
    <name evidence="2" type="ORF">BIV57_08700</name>
</gene>
<keyword evidence="3" id="KW-1185">Reference proteome</keyword>
<protein>
    <submittedName>
        <fullName evidence="2">Uncharacterized protein</fullName>
    </submittedName>
</protein>